<evidence type="ECO:0000313" key="1">
    <source>
        <dbReference type="EMBL" id="KZE76084.1"/>
    </source>
</evidence>
<protein>
    <submittedName>
        <fullName evidence="1">Uncharacterized protein</fullName>
    </submittedName>
</protein>
<proteinExistence type="predicted"/>
<dbReference type="AlphaFoldDB" id="A0A165QQY9"/>
<gene>
    <name evidence="1" type="ORF">AV654_24520</name>
</gene>
<sequence length="71" mass="8298">MILSSIPIVVFFCHFPALDHSRDYGWRRKRVTDYEFGGTSEAYYFMGNRDIRWISSTKDACWTEKPVSGQA</sequence>
<reference evidence="2" key="1">
    <citation type="submission" date="2016-01" db="EMBL/GenBank/DDBJ databases">
        <title>Draft genome of Chromobacterium sp. F49.</title>
        <authorList>
            <person name="Hong K.W."/>
        </authorList>
    </citation>
    <scope>NUCLEOTIDE SEQUENCE [LARGE SCALE GENOMIC DNA]</scope>
    <source>
        <strain evidence="2">M63</strain>
    </source>
</reference>
<name>A0A165QQY9_9BACL</name>
<comment type="caution">
    <text evidence="1">The sequence shown here is derived from an EMBL/GenBank/DDBJ whole genome shotgun (WGS) entry which is preliminary data.</text>
</comment>
<dbReference type="Proteomes" id="UP000076563">
    <property type="component" value="Unassembled WGS sequence"/>
</dbReference>
<evidence type="ECO:0000313" key="2">
    <source>
        <dbReference type="Proteomes" id="UP000076563"/>
    </source>
</evidence>
<accession>A0A165QQY9</accession>
<organism evidence="1 2">
    <name type="scientific">Paenibacillus elgii</name>
    <dbReference type="NCBI Taxonomy" id="189691"/>
    <lineage>
        <taxon>Bacteria</taxon>
        <taxon>Bacillati</taxon>
        <taxon>Bacillota</taxon>
        <taxon>Bacilli</taxon>
        <taxon>Bacillales</taxon>
        <taxon>Paenibacillaceae</taxon>
        <taxon>Paenibacillus</taxon>
    </lineage>
</organism>
<dbReference type="EMBL" id="LQRA01000069">
    <property type="protein sequence ID" value="KZE76084.1"/>
    <property type="molecule type" value="Genomic_DNA"/>
</dbReference>
<keyword evidence="2" id="KW-1185">Reference proteome</keyword>